<dbReference type="PROSITE" id="PS51470">
    <property type="entry name" value="FG_GAP"/>
    <property type="match status" value="2"/>
</dbReference>
<dbReference type="SUPFAM" id="SSF69318">
    <property type="entry name" value="Integrin alpha N-terminal domain"/>
    <property type="match status" value="2"/>
</dbReference>
<dbReference type="InterPro" id="IPR028994">
    <property type="entry name" value="Integrin_alpha_N"/>
</dbReference>
<dbReference type="Pfam" id="PF01839">
    <property type="entry name" value="FG-GAP"/>
    <property type="match status" value="1"/>
</dbReference>
<evidence type="ECO:0008006" key="7">
    <source>
        <dbReference type="Google" id="ProtNLM"/>
    </source>
</evidence>
<keyword evidence="2" id="KW-0677">Repeat</keyword>
<dbReference type="RefSeq" id="WP_262841637.1">
    <property type="nucleotide sequence ID" value="NZ_JANZYP010000006.1"/>
</dbReference>
<gene>
    <name evidence="5" type="ORF">ACFO8L_08525</name>
</gene>
<evidence type="ECO:0000313" key="6">
    <source>
        <dbReference type="Proteomes" id="UP001595891"/>
    </source>
</evidence>
<dbReference type="Proteomes" id="UP001595891">
    <property type="component" value="Unassembled WGS sequence"/>
</dbReference>
<accession>A0ABV9ECK7</accession>
<organism evidence="5 6">
    <name type="scientific">Sphaerisporangium corydalis</name>
    <dbReference type="NCBI Taxonomy" id="1441875"/>
    <lineage>
        <taxon>Bacteria</taxon>
        <taxon>Bacillati</taxon>
        <taxon>Actinomycetota</taxon>
        <taxon>Actinomycetes</taxon>
        <taxon>Streptosporangiales</taxon>
        <taxon>Streptosporangiaceae</taxon>
        <taxon>Sphaerisporangium</taxon>
    </lineage>
</organism>
<keyword evidence="3" id="KW-0325">Glycoprotein</keyword>
<evidence type="ECO:0000313" key="5">
    <source>
        <dbReference type="EMBL" id="MFC4586115.1"/>
    </source>
</evidence>
<dbReference type="Gene3D" id="2.130.10.130">
    <property type="entry name" value="Integrin alpha, N-terminal"/>
    <property type="match status" value="2"/>
</dbReference>
<evidence type="ECO:0000256" key="4">
    <source>
        <dbReference type="SAM" id="SignalP"/>
    </source>
</evidence>
<proteinExistence type="predicted"/>
<reference evidence="6" key="1">
    <citation type="journal article" date="2019" name="Int. J. Syst. Evol. Microbiol.">
        <title>The Global Catalogue of Microorganisms (GCM) 10K type strain sequencing project: providing services to taxonomists for standard genome sequencing and annotation.</title>
        <authorList>
            <consortium name="The Broad Institute Genomics Platform"/>
            <consortium name="The Broad Institute Genome Sequencing Center for Infectious Disease"/>
            <person name="Wu L."/>
            <person name="Ma J."/>
        </authorList>
    </citation>
    <scope>NUCLEOTIDE SEQUENCE [LARGE SCALE GENOMIC DNA]</scope>
    <source>
        <strain evidence="6">CCUG 49560</strain>
    </source>
</reference>
<feature type="signal peptide" evidence="4">
    <location>
        <begin position="1"/>
        <end position="25"/>
    </location>
</feature>
<dbReference type="InterPro" id="IPR013519">
    <property type="entry name" value="Int_alpha_beta-p"/>
</dbReference>
<comment type="caution">
    <text evidence="5">The sequence shown here is derived from an EMBL/GenBank/DDBJ whole genome shotgun (WGS) entry which is preliminary data.</text>
</comment>
<dbReference type="InterPro" id="IPR013517">
    <property type="entry name" value="FG-GAP"/>
</dbReference>
<dbReference type="PANTHER" id="PTHR36220:SF1">
    <property type="entry name" value="GAMMA TUBULIN COMPLEX COMPONENT C-TERMINAL DOMAIN-CONTAINING PROTEIN"/>
    <property type="match status" value="1"/>
</dbReference>
<keyword evidence="1 4" id="KW-0732">Signal</keyword>
<dbReference type="EMBL" id="JBHSFN010000004">
    <property type="protein sequence ID" value="MFC4586115.1"/>
    <property type="molecule type" value="Genomic_DNA"/>
</dbReference>
<name>A0ABV9ECK7_9ACTN</name>
<evidence type="ECO:0000256" key="1">
    <source>
        <dbReference type="ARBA" id="ARBA00022729"/>
    </source>
</evidence>
<protein>
    <recommendedName>
        <fullName evidence="7">VCBS repeat-containing protein</fullName>
    </recommendedName>
</protein>
<evidence type="ECO:0000256" key="3">
    <source>
        <dbReference type="ARBA" id="ARBA00023180"/>
    </source>
</evidence>
<dbReference type="PANTHER" id="PTHR36220">
    <property type="entry name" value="UNNAMED PRODUCT"/>
    <property type="match status" value="1"/>
</dbReference>
<keyword evidence="6" id="KW-1185">Reference proteome</keyword>
<dbReference type="SMART" id="SM00191">
    <property type="entry name" value="Int_alpha"/>
    <property type="match status" value="5"/>
</dbReference>
<dbReference type="Pfam" id="PF14312">
    <property type="entry name" value="FG-GAP_2"/>
    <property type="match status" value="1"/>
</dbReference>
<feature type="chain" id="PRO_5045849380" description="VCBS repeat-containing protein" evidence="4">
    <location>
        <begin position="26"/>
        <end position="456"/>
    </location>
</feature>
<evidence type="ECO:0000256" key="2">
    <source>
        <dbReference type="ARBA" id="ARBA00022737"/>
    </source>
</evidence>
<sequence length="456" mass="46172">MRFVRVAVAGVLLACLTSVPVAAHAGPAARGGDCAPEFVIADPNARQYEQAALGAVYTLRIEEEGPPRVRARLMRPWMPPTPEGPIARADIDGDGCDDLVVGSPHLSAGDHPGTPDLGYLPGEDGYVQIIWGGTPARGQMDATTVLRPPVRGRHGHFGWSVAAAAGVVAVGAPHEDAPGVPDAGAVHLFALADRRVRGAPRRLAQDTPGVPGDSEDGDLFGWSLAMADLAGAAGVPDLVVGAPYEDDDGGGRQPDGQGVTHAGAVTLLRDVALPRTPAGTQFRLPSAEGLFGYALAASRSAGVANLAAGAPGAGAVQLFRGTPGGDPSPLRVLRGPRSYGFSLALAGDDLAIGAPDEGGGTVTVVPLDGPAEPFVVGGGPGDRFGWSVAGAGYGRLLVGAPDRGRTGAVALVPIGGDEIVWFAPGDGTIPEPPSVYGEPRWPHERGVAVDFGSSVG</sequence>